<dbReference type="OrthoDB" id="9790239at2"/>
<dbReference type="Pfam" id="PF12836">
    <property type="entry name" value="HHH_3"/>
    <property type="match status" value="1"/>
</dbReference>
<feature type="domain" description="Helix-hairpin-helix DNA-binding motif class 1" evidence="1">
    <location>
        <begin position="147"/>
        <end position="166"/>
    </location>
</feature>
<accession>A0A147K7K4</accession>
<dbReference type="GO" id="GO:0015627">
    <property type="term" value="C:type II protein secretion system complex"/>
    <property type="evidence" value="ECO:0007669"/>
    <property type="project" value="TreeGrafter"/>
</dbReference>
<dbReference type="InterPro" id="IPR003583">
    <property type="entry name" value="Hlx-hairpin-Hlx_DNA-bd_motif"/>
</dbReference>
<feature type="domain" description="Helix-hairpin-helix DNA-binding motif class 1" evidence="1">
    <location>
        <begin position="176"/>
        <end position="195"/>
    </location>
</feature>
<dbReference type="Gene3D" id="3.10.560.10">
    <property type="entry name" value="Outer membrane lipoprotein wza domain like"/>
    <property type="match status" value="1"/>
</dbReference>
<evidence type="ECO:0000259" key="1">
    <source>
        <dbReference type="SMART" id="SM00278"/>
    </source>
</evidence>
<dbReference type="Pfam" id="PF10531">
    <property type="entry name" value="SLBB"/>
    <property type="match status" value="1"/>
</dbReference>
<gene>
    <name evidence="2" type="ORF">Q75_10360</name>
</gene>
<dbReference type="NCBIfam" id="TIGR00426">
    <property type="entry name" value="competence protein ComEA helix-hairpin-helix repeat region"/>
    <property type="match status" value="1"/>
</dbReference>
<dbReference type="EMBL" id="LDYG01000031">
    <property type="protein sequence ID" value="KUP06049.1"/>
    <property type="molecule type" value="Genomic_DNA"/>
</dbReference>
<dbReference type="Gene3D" id="1.10.150.310">
    <property type="entry name" value="Tex RuvX-like domain-like"/>
    <property type="match status" value="1"/>
</dbReference>
<dbReference type="PANTHER" id="PTHR21180">
    <property type="entry name" value="ENDONUCLEASE/EXONUCLEASE/PHOSPHATASE FAMILY DOMAIN-CONTAINING PROTEIN 1"/>
    <property type="match status" value="1"/>
</dbReference>
<dbReference type="InterPro" id="IPR004509">
    <property type="entry name" value="Competence_ComEA_HhH"/>
</dbReference>
<dbReference type="STRING" id="1150625.Q75_10360"/>
<dbReference type="GO" id="GO:0015628">
    <property type="term" value="P:protein secretion by the type II secretion system"/>
    <property type="evidence" value="ECO:0007669"/>
    <property type="project" value="TreeGrafter"/>
</dbReference>
<dbReference type="PATRIC" id="fig|1150625.3.peg.2207"/>
<dbReference type="InterPro" id="IPR051675">
    <property type="entry name" value="Endo/Exo/Phosphatase_dom_1"/>
</dbReference>
<dbReference type="GO" id="GO:0003677">
    <property type="term" value="F:DNA binding"/>
    <property type="evidence" value="ECO:0007669"/>
    <property type="project" value="InterPro"/>
</dbReference>
<name>A0A147K7K4_9BACI</name>
<dbReference type="Proteomes" id="UP000074108">
    <property type="component" value="Unassembled WGS sequence"/>
</dbReference>
<dbReference type="InterPro" id="IPR019554">
    <property type="entry name" value="Soluble_ligand-bd"/>
</dbReference>
<dbReference type="InterPro" id="IPR010994">
    <property type="entry name" value="RuvA_2-like"/>
</dbReference>
<dbReference type="GO" id="GO:0006281">
    <property type="term" value="P:DNA repair"/>
    <property type="evidence" value="ECO:0007669"/>
    <property type="project" value="InterPro"/>
</dbReference>
<dbReference type="SUPFAM" id="SSF47781">
    <property type="entry name" value="RuvA domain 2-like"/>
    <property type="match status" value="1"/>
</dbReference>
<proteinExistence type="predicted"/>
<reference evidence="2 3" key="1">
    <citation type="journal article" date="2016" name="Front. Microbiol.">
        <title>Microevolution Analysis of Bacillus coahuilensis Unveils Differences in Phosphorus Acquisition Strategies and Their Regulation.</title>
        <authorList>
            <person name="Gomez-Lunar Z."/>
            <person name="Hernandez-Gonzalez I."/>
            <person name="Rodriguez-Torres M.D."/>
            <person name="Souza V."/>
            <person name="Olmedo-Alvarez G."/>
        </authorList>
    </citation>
    <scope>NUCLEOTIDE SEQUENCE [LARGE SCALE GENOMIC DNA]</scope>
    <source>
        <strain evidence="3">p1.1.43</strain>
    </source>
</reference>
<keyword evidence="3" id="KW-1185">Reference proteome</keyword>
<evidence type="ECO:0000313" key="2">
    <source>
        <dbReference type="EMBL" id="KUP06049.1"/>
    </source>
</evidence>
<dbReference type="RefSeq" id="WP_010173865.1">
    <property type="nucleotide sequence ID" value="NZ_LDYG01000031.1"/>
</dbReference>
<sequence length="199" mass="22415">MKNILIRYKIWILFLTLGLLFFLLSFLNPNKQIETITPSDHSIDTVEGDLNQKEEMKTENILIDIKGAVQSPGLYELPSESRVLDAITVAGGLTETADERVINLAQKIQDEMVIYIPEKGEVEFQYGVSQTEEKRELFINLNTATKEELETLPGIGPAKAEAIITYRDETLFSSIEEIENVPGIGTKTFESLKDYITVN</sequence>
<organism evidence="2 3">
    <name type="scientific">Bacillus coahuilensis p1.1.43</name>
    <dbReference type="NCBI Taxonomy" id="1150625"/>
    <lineage>
        <taxon>Bacteria</taxon>
        <taxon>Bacillati</taxon>
        <taxon>Bacillota</taxon>
        <taxon>Bacilli</taxon>
        <taxon>Bacillales</taxon>
        <taxon>Bacillaceae</taxon>
        <taxon>Bacillus</taxon>
    </lineage>
</organism>
<dbReference type="SMART" id="SM00278">
    <property type="entry name" value="HhH1"/>
    <property type="match status" value="2"/>
</dbReference>
<protein>
    <submittedName>
        <fullName evidence="2">ComEA protein</fullName>
    </submittedName>
</protein>
<dbReference type="PANTHER" id="PTHR21180:SF32">
    <property type="entry name" value="ENDONUCLEASE_EXONUCLEASE_PHOSPHATASE FAMILY DOMAIN-CONTAINING PROTEIN 1"/>
    <property type="match status" value="1"/>
</dbReference>
<dbReference type="AlphaFoldDB" id="A0A147K7K4"/>
<evidence type="ECO:0000313" key="3">
    <source>
        <dbReference type="Proteomes" id="UP000074108"/>
    </source>
</evidence>
<comment type="caution">
    <text evidence="2">The sequence shown here is derived from an EMBL/GenBank/DDBJ whole genome shotgun (WGS) entry which is preliminary data.</text>
</comment>